<dbReference type="PROSITE" id="PS50011">
    <property type="entry name" value="PROTEIN_KINASE_DOM"/>
    <property type="match status" value="1"/>
</dbReference>
<evidence type="ECO:0000256" key="11">
    <source>
        <dbReference type="ARBA" id="ARBA00023180"/>
    </source>
</evidence>
<keyword evidence="9 13" id="KW-0472">Membrane</keyword>
<keyword evidence="12" id="KW-0547">Nucleotide-binding</keyword>
<evidence type="ECO:0000256" key="1">
    <source>
        <dbReference type="ARBA" id="ARBA00004251"/>
    </source>
</evidence>
<evidence type="ECO:0000256" key="14">
    <source>
        <dbReference type="SAM" id="SignalP"/>
    </source>
</evidence>
<protein>
    <recommendedName>
        <fullName evidence="15">Protein kinase domain-containing protein</fullName>
    </recommendedName>
</protein>
<dbReference type="SMART" id="SM00369">
    <property type="entry name" value="LRR_TYP"/>
    <property type="match status" value="6"/>
</dbReference>
<dbReference type="InterPro" id="IPR000719">
    <property type="entry name" value="Prot_kinase_dom"/>
</dbReference>
<dbReference type="Pfam" id="PF07714">
    <property type="entry name" value="PK_Tyr_Ser-Thr"/>
    <property type="match status" value="1"/>
</dbReference>
<evidence type="ECO:0000256" key="8">
    <source>
        <dbReference type="ARBA" id="ARBA00022989"/>
    </source>
</evidence>
<keyword evidence="6 14" id="KW-0732">Signal</keyword>
<dbReference type="GO" id="GO:0005886">
    <property type="term" value="C:plasma membrane"/>
    <property type="evidence" value="ECO:0007669"/>
    <property type="project" value="UniProtKB-SubCell"/>
</dbReference>
<evidence type="ECO:0000259" key="15">
    <source>
        <dbReference type="PROSITE" id="PS50011"/>
    </source>
</evidence>
<dbReference type="EMBL" id="KK198758">
    <property type="protein sequence ID" value="KCW68741.1"/>
    <property type="molecule type" value="Genomic_DNA"/>
</dbReference>
<dbReference type="InterPro" id="IPR017441">
    <property type="entry name" value="Protein_kinase_ATP_BS"/>
</dbReference>
<dbReference type="InterPro" id="IPR032675">
    <property type="entry name" value="LRR_dom_sf"/>
</dbReference>
<keyword evidence="11" id="KW-0325">Glycoprotein</keyword>
<dbReference type="PANTHER" id="PTHR27008">
    <property type="entry name" value="OS04G0122200 PROTEIN"/>
    <property type="match status" value="1"/>
</dbReference>
<evidence type="ECO:0000313" key="16">
    <source>
        <dbReference type="EMBL" id="KCW68741.1"/>
    </source>
</evidence>
<dbReference type="Pfam" id="PF00560">
    <property type="entry name" value="LRR_1"/>
    <property type="match status" value="7"/>
</dbReference>
<keyword evidence="4" id="KW-0433">Leucine-rich repeat</keyword>
<reference evidence="16" key="1">
    <citation type="submission" date="2013-07" db="EMBL/GenBank/DDBJ databases">
        <title>The genome of Eucalyptus grandis.</title>
        <authorList>
            <person name="Schmutz J."/>
            <person name="Hayes R."/>
            <person name="Myburg A."/>
            <person name="Tuskan G."/>
            <person name="Grattapaglia D."/>
            <person name="Rokhsar D.S."/>
        </authorList>
    </citation>
    <scope>NUCLEOTIDE SEQUENCE</scope>
    <source>
        <tissue evidence="16">Leaf extractions</tissue>
    </source>
</reference>
<keyword evidence="5 13" id="KW-0812">Transmembrane</keyword>
<feature type="binding site" evidence="12">
    <location>
        <position position="547"/>
    </location>
    <ligand>
        <name>ATP</name>
        <dbReference type="ChEBI" id="CHEBI:30616"/>
    </ligand>
</feature>
<dbReference type="GO" id="GO:0004672">
    <property type="term" value="F:protein kinase activity"/>
    <property type="evidence" value="ECO:0007669"/>
    <property type="project" value="InterPro"/>
</dbReference>
<dbReference type="PROSITE" id="PS00107">
    <property type="entry name" value="PROTEIN_KINASE_ATP"/>
    <property type="match status" value="1"/>
</dbReference>
<evidence type="ECO:0000256" key="10">
    <source>
        <dbReference type="ARBA" id="ARBA00023170"/>
    </source>
</evidence>
<feature type="transmembrane region" description="Helical" evidence="13">
    <location>
        <begin position="461"/>
        <end position="484"/>
    </location>
</feature>
<dbReference type="GO" id="GO:0005524">
    <property type="term" value="F:ATP binding"/>
    <property type="evidence" value="ECO:0007669"/>
    <property type="project" value="UniProtKB-UniRule"/>
</dbReference>
<evidence type="ECO:0000256" key="13">
    <source>
        <dbReference type="SAM" id="Phobius"/>
    </source>
</evidence>
<dbReference type="SUPFAM" id="SSF52047">
    <property type="entry name" value="RNI-like"/>
    <property type="match status" value="1"/>
</dbReference>
<comment type="similarity">
    <text evidence="2">Belongs to the RLP family.</text>
</comment>
<dbReference type="InterPro" id="IPR051809">
    <property type="entry name" value="Plant_receptor-like_S/T_kinase"/>
</dbReference>
<dbReference type="InterPro" id="IPR001245">
    <property type="entry name" value="Ser-Thr/Tyr_kinase_cat_dom"/>
</dbReference>
<dbReference type="InterPro" id="IPR003591">
    <property type="entry name" value="Leu-rich_rpt_typical-subtyp"/>
</dbReference>
<evidence type="ECO:0000256" key="4">
    <source>
        <dbReference type="ARBA" id="ARBA00022614"/>
    </source>
</evidence>
<dbReference type="FunFam" id="3.80.10.10:FF:000111">
    <property type="entry name" value="LRR receptor-like serine/threonine-protein kinase ERECTA"/>
    <property type="match status" value="1"/>
</dbReference>
<dbReference type="FunFam" id="3.80.10.10:FF:000095">
    <property type="entry name" value="LRR receptor-like serine/threonine-protein kinase GSO1"/>
    <property type="match status" value="1"/>
</dbReference>
<feature type="chain" id="PRO_5001568738" description="Protein kinase domain-containing protein" evidence="14">
    <location>
        <begin position="33"/>
        <end position="606"/>
    </location>
</feature>
<name>A0A059BS04_EUCGR</name>
<dbReference type="InParanoid" id="A0A059BS04"/>
<dbReference type="InterPro" id="IPR013210">
    <property type="entry name" value="LRR_N_plant-typ"/>
</dbReference>
<dbReference type="Gene3D" id="3.80.10.10">
    <property type="entry name" value="Ribonuclease Inhibitor"/>
    <property type="match status" value="2"/>
</dbReference>
<sequence>MEPRSISFVEFPSCHSLVGIVLVLCFAHVSSTTNETDKLSLLAFKAGITENPLSVLSLWNNSMGFCQWYGRELQLGNNSLNHEIPPQISQLSRLQILWLENNSLVGEIPKNIAACFNLVSLTLAFNQLFGKIPTQVGSLSNLQLFYLHVNNLIGSVPSSLGNLSSLERLVFSLNNLGGSIPPTLGHLSKLQLFMVAQNKLSGPILTEVLNLSSLSDFDVGVNHIQGSLPAYICFTLPNLHVNYLGGTILSSLGNLTKLAALNLSGNNFQDQIPSELSNYFFLNKLDLSRNNLNGTIPPQIMSKSSQIILMDLSHNRLIGALPMEVGNLRFLTALSISKNMLGGEIPNSLGDCVALVSLMMGGNSFHRSIPQSMRSLRGIEELDLSHNNFSREIPQFLETFRSLKVLNLSYNNFKGMLPCEGVFENATSTPIIGNAKLCGGLLEFQLPKCISSNSKSRKVNVLRLSTVVICGLLGIAFVLAILYLSWRKRQVQEPAFSSMVVLCPNISYGMLLKATNGFSSTNMVGVGSFGSVYKGILEDNRTTVAMKVLHLVGRGALKSFVVGCEVLKNIRHRNLLKILTVCSSVDYERNDFKAIVYDFMDNGSLE</sequence>
<dbReference type="Pfam" id="PF08263">
    <property type="entry name" value="LRRNT_2"/>
    <property type="match status" value="1"/>
</dbReference>
<evidence type="ECO:0000256" key="7">
    <source>
        <dbReference type="ARBA" id="ARBA00022737"/>
    </source>
</evidence>
<gene>
    <name evidence="16" type="ORF">EUGRSUZ_F02341</name>
</gene>
<dbReference type="FunFam" id="3.30.200.20:FF:000432">
    <property type="entry name" value="LRR receptor-like serine/threonine-protein kinase EFR"/>
    <property type="match status" value="1"/>
</dbReference>
<evidence type="ECO:0000256" key="12">
    <source>
        <dbReference type="PROSITE-ProRule" id="PRU10141"/>
    </source>
</evidence>
<keyword evidence="12" id="KW-0067">ATP-binding</keyword>
<dbReference type="AlphaFoldDB" id="A0A059BS04"/>
<dbReference type="InterPro" id="IPR001611">
    <property type="entry name" value="Leu-rich_rpt"/>
</dbReference>
<keyword evidence="8 13" id="KW-1133">Transmembrane helix</keyword>
<comment type="subcellular location">
    <subcellularLocation>
        <location evidence="1">Cell membrane</location>
        <topology evidence="1">Single-pass type I membrane protein</topology>
    </subcellularLocation>
</comment>
<evidence type="ECO:0000256" key="5">
    <source>
        <dbReference type="ARBA" id="ARBA00022692"/>
    </source>
</evidence>
<dbReference type="InterPro" id="IPR011009">
    <property type="entry name" value="Kinase-like_dom_sf"/>
</dbReference>
<dbReference type="SUPFAM" id="SSF56112">
    <property type="entry name" value="Protein kinase-like (PK-like)"/>
    <property type="match status" value="1"/>
</dbReference>
<organism evidence="16">
    <name type="scientific">Eucalyptus grandis</name>
    <name type="common">Flooded gum</name>
    <dbReference type="NCBI Taxonomy" id="71139"/>
    <lineage>
        <taxon>Eukaryota</taxon>
        <taxon>Viridiplantae</taxon>
        <taxon>Streptophyta</taxon>
        <taxon>Embryophyta</taxon>
        <taxon>Tracheophyta</taxon>
        <taxon>Spermatophyta</taxon>
        <taxon>Magnoliopsida</taxon>
        <taxon>eudicotyledons</taxon>
        <taxon>Gunneridae</taxon>
        <taxon>Pentapetalae</taxon>
        <taxon>rosids</taxon>
        <taxon>malvids</taxon>
        <taxon>Myrtales</taxon>
        <taxon>Myrtaceae</taxon>
        <taxon>Myrtoideae</taxon>
        <taxon>Eucalypteae</taxon>
        <taxon>Eucalyptus</taxon>
    </lineage>
</organism>
<dbReference type="Gramene" id="KCW68741">
    <property type="protein sequence ID" value="KCW68741"/>
    <property type="gene ID" value="EUGRSUZ_F02341"/>
</dbReference>
<feature type="domain" description="Protein kinase" evidence="15">
    <location>
        <begin position="518"/>
        <end position="606"/>
    </location>
</feature>
<keyword evidence="7" id="KW-0677">Repeat</keyword>
<feature type="signal peptide" evidence="14">
    <location>
        <begin position="1"/>
        <end position="32"/>
    </location>
</feature>
<evidence type="ECO:0000256" key="3">
    <source>
        <dbReference type="ARBA" id="ARBA00022475"/>
    </source>
</evidence>
<evidence type="ECO:0000256" key="9">
    <source>
        <dbReference type="ARBA" id="ARBA00023136"/>
    </source>
</evidence>
<keyword evidence="10" id="KW-0675">Receptor</keyword>
<evidence type="ECO:0000256" key="6">
    <source>
        <dbReference type="ARBA" id="ARBA00022729"/>
    </source>
</evidence>
<keyword evidence="3" id="KW-1003">Cell membrane</keyword>
<evidence type="ECO:0000256" key="2">
    <source>
        <dbReference type="ARBA" id="ARBA00009592"/>
    </source>
</evidence>
<dbReference type="Gene3D" id="3.30.200.20">
    <property type="entry name" value="Phosphorylase Kinase, domain 1"/>
    <property type="match status" value="1"/>
</dbReference>
<dbReference type="PANTHER" id="PTHR27008:SF610">
    <property type="entry name" value="SERINE-THREONINE_TYROSINE-PROTEIN KINASE CATALYTIC DOMAIN-CONTAINING PROTEIN"/>
    <property type="match status" value="1"/>
</dbReference>
<accession>A0A059BS04</accession>
<proteinExistence type="inferred from homology"/>